<sequence length="83" mass="9642">MCRQHRKKYLPVVLKDKTVVEIKSYLVHKKTERSQIQKNIREANVHRNAFIAKNQKNGAKGELENAMLKAIVNQGEALGYTWH</sequence>
<protein>
    <submittedName>
        <fullName evidence="1">Uncharacterized protein</fullName>
    </submittedName>
</protein>
<proteinExistence type="predicted"/>
<comment type="caution">
    <text evidence="1">The sequence shown here is derived from an EMBL/GenBank/DDBJ whole genome shotgun (WGS) entry which is preliminary data.</text>
</comment>
<organism evidence="1">
    <name type="scientific">marine sediment metagenome</name>
    <dbReference type="NCBI Taxonomy" id="412755"/>
    <lineage>
        <taxon>unclassified sequences</taxon>
        <taxon>metagenomes</taxon>
        <taxon>ecological metagenomes</taxon>
    </lineage>
</organism>
<dbReference type="AlphaFoldDB" id="A0A0F9RKH6"/>
<reference evidence="1" key="1">
    <citation type="journal article" date="2015" name="Nature">
        <title>Complex archaea that bridge the gap between prokaryotes and eukaryotes.</title>
        <authorList>
            <person name="Spang A."/>
            <person name="Saw J.H."/>
            <person name="Jorgensen S.L."/>
            <person name="Zaremba-Niedzwiedzka K."/>
            <person name="Martijn J."/>
            <person name="Lind A.E."/>
            <person name="van Eijk R."/>
            <person name="Schleper C."/>
            <person name="Guy L."/>
            <person name="Ettema T.J."/>
        </authorList>
    </citation>
    <scope>NUCLEOTIDE SEQUENCE</scope>
</reference>
<name>A0A0F9RKH6_9ZZZZ</name>
<dbReference type="EMBL" id="LAZR01001122">
    <property type="protein sequence ID" value="KKN50297.1"/>
    <property type="molecule type" value="Genomic_DNA"/>
</dbReference>
<gene>
    <name evidence="1" type="ORF">LCGC14_0634110</name>
</gene>
<evidence type="ECO:0000313" key="1">
    <source>
        <dbReference type="EMBL" id="KKN50297.1"/>
    </source>
</evidence>
<accession>A0A0F9RKH6</accession>